<proteinExistence type="inferred from homology"/>
<dbReference type="GO" id="GO:0003735">
    <property type="term" value="F:structural constituent of ribosome"/>
    <property type="evidence" value="ECO:0007669"/>
    <property type="project" value="TreeGrafter"/>
</dbReference>
<dbReference type="Pfam" id="PF00327">
    <property type="entry name" value="Ribosomal_L30"/>
    <property type="match status" value="1"/>
</dbReference>
<dbReference type="OMA" id="IEEHMGK"/>
<dbReference type="OrthoDB" id="28644at2759"/>
<dbReference type="PANTHER" id="PTHR11524">
    <property type="entry name" value="60S RIBOSOMAL PROTEIN L7"/>
    <property type="match status" value="1"/>
</dbReference>
<dbReference type="InterPro" id="IPR036919">
    <property type="entry name" value="Ribo_uL30_ferredoxin-like_sf"/>
</dbReference>
<dbReference type="InterPro" id="IPR035808">
    <property type="entry name" value="Ribosomal_uL30_euk_arc"/>
</dbReference>
<dbReference type="Proteomes" id="UP000594454">
    <property type="component" value="Chromosome 1"/>
</dbReference>
<keyword evidence="4" id="KW-1185">Reference proteome</keyword>
<gene>
    <name evidence="3" type="ORF">HERILL_LOCUS2799</name>
</gene>
<evidence type="ECO:0000313" key="3">
    <source>
        <dbReference type="EMBL" id="CAD7079587.1"/>
    </source>
</evidence>
<sequence length="251" mass="29192">MSDKYAVPNKLPAKQVAILAHRRRRILADKSKAIQKKIQRQKTFKKSRRNFKRAEAFIMDYIKKEKTQNRMRRTILKDDFLKNEEQGNEKLLLVMRHCGRRIADKTTNEILRSLRLSYIYKTVFLKNTPENRALLKLVEPYIAYGYPSNTTVRDIIFKHGFAMINGKKTLLSSNTVIEEHLGEHGIICLEDVIHEIVTVGPKFDLVVKFFCSFTLKVPSNGWRRKVSVPYSRGGEYGNRKHAINALIARCI</sequence>
<dbReference type="PANTHER" id="PTHR11524:SF58">
    <property type="entry name" value="IP16805P"/>
    <property type="match status" value="1"/>
</dbReference>
<feature type="domain" description="Large ribosomal subunit protein uL30-like ferredoxin-like fold" evidence="2">
    <location>
        <begin position="105"/>
        <end position="142"/>
    </location>
</feature>
<reference evidence="3 4" key="1">
    <citation type="submission" date="2020-11" db="EMBL/GenBank/DDBJ databases">
        <authorList>
            <person name="Wallbank WR R."/>
            <person name="Pardo Diaz C."/>
            <person name="Kozak K."/>
            <person name="Martin S."/>
            <person name="Jiggins C."/>
            <person name="Moest M."/>
            <person name="Warren A I."/>
            <person name="Generalovic N T."/>
            <person name="Byers J.R.P. K."/>
            <person name="Montejo-Kovacevich G."/>
            <person name="Yen C E."/>
        </authorList>
    </citation>
    <scope>NUCLEOTIDE SEQUENCE [LARGE SCALE GENOMIC DNA]</scope>
</reference>
<dbReference type="InParanoid" id="A0A7R8UFE4"/>
<dbReference type="Gene3D" id="3.30.1390.20">
    <property type="entry name" value="Ribosomal protein L30, ferredoxin-like fold domain"/>
    <property type="match status" value="1"/>
</dbReference>
<dbReference type="AlphaFoldDB" id="A0A7R8UFE4"/>
<dbReference type="SUPFAM" id="SSF55129">
    <property type="entry name" value="Ribosomal protein L30p/L7e"/>
    <property type="match status" value="1"/>
</dbReference>
<protein>
    <recommendedName>
        <fullName evidence="2">Large ribosomal subunit protein uL30-like ferredoxin-like fold domain-containing protein</fullName>
    </recommendedName>
</protein>
<dbReference type="GO" id="GO:0000463">
    <property type="term" value="P:maturation of LSU-rRNA from tricistronic rRNA transcript (SSU-rRNA, 5.8S rRNA, LSU-rRNA)"/>
    <property type="evidence" value="ECO:0007669"/>
    <property type="project" value="TreeGrafter"/>
</dbReference>
<dbReference type="GO" id="GO:0003723">
    <property type="term" value="F:RNA binding"/>
    <property type="evidence" value="ECO:0007669"/>
    <property type="project" value="TreeGrafter"/>
</dbReference>
<evidence type="ECO:0000259" key="2">
    <source>
        <dbReference type="Pfam" id="PF00327"/>
    </source>
</evidence>
<dbReference type="InterPro" id="IPR016082">
    <property type="entry name" value="Ribosomal_uL30_ferredoxin-like"/>
</dbReference>
<organism evidence="3 4">
    <name type="scientific">Hermetia illucens</name>
    <name type="common">Black soldier fly</name>
    <dbReference type="NCBI Taxonomy" id="343691"/>
    <lineage>
        <taxon>Eukaryota</taxon>
        <taxon>Metazoa</taxon>
        <taxon>Ecdysozoa</taxon>
        <taxon>Arthropoda</taxon>
        <taxon>Hexapoda</taxon>
        <taxon>Insecta</taxon>
        <taxon>Pterygota</taxon>
        <taxon>Neoptera</taxon>
        <taxon>Endopterygota</taxon>
        <taxon>Diptera</taxon>
        <taxon>Brachycera</taxon>
        <taxon>Stratiomyomorpha</taxon>
        <taxon>Stratiomyidae</taxon>
        <taxon>Hermetiinae</taxon>
        <taxon>Hermetia</taxon>
    </lineage>
</organism>
<name>A0A7R8UFE4_HERIL</name>
<dbReference type="EMBL" id="LR899009">
    <property type="protein sequence ID" value="CAD7079587.1"/>
    <property type="molecule type" value="Genomic_DNA"/>
</dbReference>
<dbReference type="CDD" id="cd01657">
    <property type="entry name" value="Ribosomal_L7_archeal_euk"/>
    <property type="match status" value="1"/>
</dbReference>
<accession>A0A7R8UFE4</accession>
<dbReference type="InterPro" id="IPR039699">
    <property type="entry name" value="Ribosomal_uL30"/>
</dbReference>
<evidence type="ECO:0000313" key="4">
    <source>
        <dbReference type="Proteomes" id="UP000594454"/>
    </source>
</evidence>
<evidence type="ECO:0000256" key="1">
    <source>
        <dbReference type="ARBA" id="ARBA00007594"/>
    </source>
</evidence>
<dbReference type="GO" id="GO:0022625">
    <property type="term" value="C:cytosolic large ribosomal subunit"/>
    <property type="evidence" value="ECO:0007669"/>
    <property type="project" value="TreeGrafter"/>
</dbReference>
<comment type="similarity">
    <text evidence="1">Belongs to the universal ribosomal protein uL30 family.</text>
</comment>
<dbReference type="FunCoup" id="A0A7R8UFE4">
    <property type="interactions" value="113"/>
</dbReference>